<dbReference type="EMBL" id="JARBJD010000021">
    <property type="protein sequence ID" value="KAK2960709.1"/>
    <property type="molecule type" value="Genomic_DNA"/>
</dbReference>
<accession>A0ABQ9YAR3</accession>
<dbReference type="Proteomes" id="UP001281761">
    <property type="component" value="Unassembled WGS sequence"/>
</dbReference>
<proteinExistence type="predicted"/>
<evidence type="ECO:0000313" key="1">
    <source>
        <dbReference type="EMBL" id="KAK2960709.1"/>
    </source>
</evidence>
<name>A0ABQ9YAR3_9EUKA</name>
<comment type="caution">
    <text evidence="1">The sequence shown here is derived from an EMBL/GenBank/DDBJ whole genome shotgun (WGS) entry which is preliminary data.</text>
</comment>
<protein>
    <submittedName>
        <fullName evidence="1">Uncharacterized protein</fullName>
    </submittedName>
</protein>
<sequence length="208" mass="24294">MFCQFFLHQCRTLNQLNRLIIPLDPDNDAIAFAQFMIALIKHFEASGDLILPNSSPEDHLEDLAGFYLGFYKEKYPRLDPFLLFNLAYIFKHYVLLSNNQNYCFQTAEHSFLRRDDVEYSDQLLDVVKKIKETHSLEAVRNAYYDWDEWMTMMEEVELGVVSLTDLSFLQSRCFRQTLEALQTKHQLRATGWAAVGPTARRPTDCFSG</sequence>
<organism evidence="1 2">
    <name type="scientific">Blattamonas nauphoetae</name>
    <dbReference type="NCBI Taxonomy" id="2049346"/>
    <lineage>
        <taxon>Eukaryota</taxon>
        <taxon>Metamonada</taxon>
        <taxon>Preaxostyla</taxon>
        <taxon>Oxymonadida</taxon>
        <taxon>Blattamonas</taxon>
    </lineage>
</organism>
<evidence type="ECO:0000313" key="2">
    <source>
        <dbReference type="Proteomes" id="UP001281761"/>
    </source>
</evidence>
<reference evidence="1 2" key="1">
    <citation type="journal article" date="2022" name="bioRxiv">
        <title>Genomics of Preaxostyla Flagellates Illuminates Evolutionary Transitions and the Path Towards Mitochondrial Loss.</title>
        <authorList>
            <person name="Novak L.V.F."/>
            <person name="Treitli S.C."/>
            <person name="Pyrih J."/>
            <person name="Halakuc P."/>
            <person name="Pipaliya S.V."/>
            <person name="Vacek V."/>
            <person name="Brzon O."/>
            <person name="Soukal P."/>
            <person name="Eme L."/>
            <person name="Dacks J.B."/>
            <person name="Karnkowska A."/>
            <person name="Elias M."/>
            <person name="Hampl V."/>
        </authorList>
    </citation>
    <scope>NUCLEOTIDE SEQUENCE [LARGE SCALE GENOMIC DNA]</scope>
    <source>
        <strain evidence="1">NAU3</strain>
        <tissue evidence="1">Gut</tissue>
    </source>
</reference>
<gene>
    <name evidence="1" type="ORF">BLNAU_4364</name>
</gene>
<keyword evidence="2" id="KW-1185">Reference proteome</keyword>